<dbReference type="Proteomes" id="UP001595528">
    <property type="component" value="Unassembled WGS sequence"/>
</dbReference>
<comment type="caution">
    <text evidence="2">The sequence shown here is derived from an EMBL/GenBank/DDBJ whole genome shotgun (WGS) entry which is preliminary data.</text>
</comment>
<dbReference type="EMBL" id="JBHRTR010000054">
    <property type="protein sequence ID" value="MFC3231094.1"/>
    <property type="molecule type" value="Genomic_DNA"/>
</dbReference>
<dbReference type="Gene3D" id="1.20.1290.10">
    <property type="entry name" value="AhpD-like"/>
    <property type="match status" value="1"/>
</dbReference>
<protein>
    <submittedName>
        <fullName evidence="2">Carboxymuconolactone decarboxylase family protein</fullName>
    </submittedName>
</protein>
<evidence type="ECO:0000259" key="1">
    <source>
        <dbReference type="Pfam" id="PF02627"/>
    </source>
</evidence>
<dbReference type="RefSeq" id="WP_379906561.1">
    <property type="nucleotide sequence ID" value="NZ_JBHRTR010000054.1"/>
</dbReference>
<gene>
    <name evidence="2" type="ORF">ACFOGJ_27855</name>
</gene>
<keyword evidence="3" id="KW-1185">Reference proteome</keyword>
<dbReference type="PANTHER" id="PTHR35446">
    <property type="entry name" value="SI:CH211-175M2.5"/>
    <property type="match status" value="1"/>
</dbReference>
<dbReference type="Pfam" id="PF02627">
    <property type="entry name" value="CMD"/>
    <property type="match status" value="1"/>
</dbReference>
<dbReference type="SUPFAM" id="SSF69118">
    <property type="entry name" value="AhpD-like"/>
    <property type="match status" value="1"/>
</dbReference>
<reference evidence="3" key="1">
    <citation type="journal article" date="2019" name="Int. J. Syst. Evol. Microbiol.">
        <title>The Global Catalogue of Microorganisms (GCM) 10K type strain sequencing project: providing services to taxonomists for standard genome sequencing and annotation.</title>
        <authorList>
            <consortium name="The Broad Institute Genomics Platform"/>
            <consortium name="The Broad Institute Genome Sequencing Center for Infectious Disease"/>
            <person name="Wu L."/>
            <person name="Ma J."/>
        </authorList>
    </citation>
    <scope>NUCLEOTIDE SEQUENCE [LARGE SCALE GENOMIC DNA]</scope>
    <source>
        <strain evidence="3">KCTC 42964</strain>
    </source>
</reference>
<sequence>MARLDPPAGPEPEGFAERFAVMRQVSGYVPNSMLTMALRPKILEGVLALGTAVMLEPGAVPRDLKWMIAHIVSNAAGCRYCQAHTAHNAHRAEVPAEKVDALWSYDRSPLFSAAEKAALDLALVAGQVPNGATDAHFAELKKHFDDGQIVEIVSVISLFGWFNRWNDTMATDLEQDPLRFAEGHLSAAGWEPGNHGGG</sequence>
<organism evidence="2 3">
    <name type="scientific">Marinibaculum pumilum</name>
    <dbReference type="NCBI Taxonomy" id="1766165"/>
    <lineage>
        <taxon>Bacteria</taxon>
        <taxon>Pseudomonadati</taxon>
        <taxon>Pseudomonadota</taxon>
        <taxon>Alphaproteobacteria</taxon>
        <taxon>Rhodospirillales</taxon>
        <taxon>Rhodospirillaceae</taxon>
        <taxon>Marinibaculum</taxon>
    </lineage>
</organism>
<accession>A0ABV7L997</accession>
<evidence type="ECO:0000313" key="2">
    <source>
        <dbReference type="EMBL" id="MFC3231094.1"/>
    </source>
</evidence>
<proteinExistence type="predicted"/>
<name>A0ABV7L997_9PROT</name>
<evidence type="ECO:0000313" key="3">
    <source>
        <dbReference type="Proteomes" id="UP001595528"/>
    </source>
</evidence>
<dbReference type="InterPro" id="IPR029032">
    <property type="entry name" value="AhpD-like"/>
</dbReference>
<dbReference type="PANTHER" id="PTHR35446:SF2">
    <property type="entry name" value="CARBOXYMUCONOLACTONE DECARBOXYLASE-LIKE DOMAIN-CONTAINING PROTEIN"/>
    <property type="match status" value="1"/>
</dbReference>
<dbReference type="InterPro" id="IPR003779">
    <property type="entry name" value="CMD-like"/>
</dbReference>
<feature type="domain" description="Carboxymuconolactone decarboxylase-like" evidence="1">
    <location>
        <begin position="40"/>
        <end position="122"/>
    </location>
</feature>